<feature type="transmembrane region" description="Helical" evidence="1">
    <location>
        <begin position="21"/>
        <end position="46"/>
    </location>
</feature>
<organism evidence="2 3">
    <name type="scientific">Henosepilachna vigintioctopunctata</name>
    <dbReference type="NCBI Taxonomy" id="420089"/>
    <lineage>
        <taxon>Eukaryota</taxon>
        <taxon>Metazoa</taxon>
        <taxon>Ecdysozoa</taxon>
        <taxon>Arthropoda</taxon>
        <taxon>Hexapoda</taxon>
        <taxon>Insecta</taxon>
        <taxon>Pterygota</taxon>
        <taxon>Neoptera</taxon>
        <taxon>Endopterygota</taxon>
        <taxon>Coleoptera</taxon>
        <taxon>Polyphaga</taxon>
        <taxon>Cucujiformia</taxon>
        <taxon>Coccinelloidea</taxon>
        <taxon>Coccinellidae</taxon>
        <taxon>Epilachninae</taxon>
        <taxon>Epilachnini</taxon>
        <taxon>Henosepilachna</taxon>
    </lineage>
</organism>
<dbReference type="AlphaFoldDB" id="A0AAW1UVM7"/>
<gene>
    <name evidence="2" type="ORF">WA026_022835</name>
</gene>
<keyword evidence="1" id="KW-0472">Membrane</keyword>
<sequence>MTFSDVKTSLKEFSTSSKSDSILPVIFYEFFIIVSFFSFYFLWVLFEEFCLCIFRNWSISIRSYSFVVNGQLNMFFAISEFSLAHQLSTYDILHADIICACNDGRKHLW</sequence>
<accession>A0AAW1UVM7</accession>
<dbReference type="Proteomes" id="UP001431783">
    <property type="component" value="Unassembled WGS sequence"/>
</dbReference>
<dbReference type="EMBL" id="JARQZJ010000111">
    <property type="protein sequence ID" value="KAK9887487.1"/>
    <property type="molecule type" value="Genomic_DNA"/>
</dbReference>
<comment type="caution">
    <text evidence="2">The sequence shown here is derived from an EMBL/GenBank/DDBJ whole genome shotgun (WGS) entry which is preliminary data.</text>
</comment>
<reference evidence="2 3" key="1">
    <citation type="submission" date="2023-03" db="EMBL/GenBank/DDBJ databases">
        <title>Genome insight into feeding habits of ladybird beetles.</title>
        <authorList>
            <person name="Li H.-S."/>
            <person name="Huang Y.-H."/>
            <person name="Pang H."/>
        </authorList>
    </citation>
    <scope>NUCLEOTIDE SEQUENCE [LARGE SCALE GENOMIC DNA]</scope>
    <source>
        <strain evidence="2">SYSU_2023b</strain>
        <tissue evidence="2">Whole body</tissue>
    </source>
</reference>
<keyword evidence="1" id="KW-1133">Transmembrane helix</keyword>
<proteinExistence type="predicted"/>
<protein>
    <submittedName>
        <fullName evidence="2">Uncharacterized protein</fullName>
    </submittedName>
</protein>
<evidence type="ECO:0000313" key="3">
    <source>
        <dbReference type="Proteomes" id="UP001431783"/>
    </source>
</evidence>
<evidence type="ECO:0000256" key="1">
    <source>
        <dbReference type="SAM" id="Phobius"/>
    </source>
</evidence>
<keyword evidence="1" id="KW-0812">Transmembrane</keyword>
<keyword evidence="3" id="KW-1185">Reference proteome</keyword>
<evidence type="ECO:0000313" key="2">
    <source>
        <dbReference type="EMBL" id="KAK9887487.1"/>
    </source>
</evidence>
<name>A0AAW1UVM7_9CUCU</name>